<comment type="caution">
    <text evidence="9">The sequence shown here is derived from an EMBL/GenBank/DDBJ whole genome shotgun (WGS) entry which is preliminary data.</text>
</comment>
<dbReference type="InterPro" id="IPR017972">
    <property type="entry name" value="Cyt_P450_CS"/>
</dbReference>
<evidence type="ECO:0000256" key="1">
    <source>
        <dbReference type="ARBA" id="ARBA00001971"/>
    </source>
</evidence>
<dbReference type="PRINTS" id="PR00463">
    <property type="entry name" value="EP450I"/>
</dbReference>
<evidence type="ECO:0000256" key="3">
    <source>
        <dbReference type="ARBA" id="ARBA00022723"/>
    </source>
</evidence>
<feature type="binding site" description="axial binding residue" evidence="7">
    <location>
        <position position="449"/>
    </location>
    <ligand>
        <name>heme</name>
        <dbReference type="ChEBI" id="CHEBI:30413"/>
    </ligand>
    <ligandPart>
        <name>Fe</name>
        <dbReference type="ChEBI" id="CHEBI:18248"/>
    </ligandPart>
</feature>
<dbReference type="SUPFAM" id="SSF48264">
    <property type="entry name" value="Cytochrome P450"/>
    <property type="match status" value="1"/>
</dbReference>
<keyword evidence="6 8" id="KW-0503">Monooxygenase</keyword>
<evidence type="ECO:0000256" key="6">
    <source>
        <dbReference type="ARBA" id="ARBA00023033"/>
    </source>
</evidence>
<keyword evidence="5 7" id="KW-0408">Iron</keyword>
<dbReference type="GO" id="GO:0016712">
    <property type="term" value="F:oxidoreductase activity, acting on paired donors, with incorporation or reduction of molecular oxygen, reduced flavin or flavoprotein as one donor, and incorporation of one atom of oxygen"/>
    <property type="evidence" value="ECO:0007669"/>
    <property type="project" value="TreeGrafter"/>
</dbReference>
<protein>
    <recommendedName>
        <fullName evidence="11">Cytochrome P450</fullName>
    </recommendedName>
</protein>
<reference evidence="9 10" key="1">
    <citation type="submission" date="2017-06" db="EMBL/GenBank/DDBJ databases">
        <title>A platform for efficient transgenesis in Macrostomum lignano, a flatworm model organism for stem cell research.</title>
        <authorList>
            <person name="Berezikov E."/>
        </authorList>
    </citation>
    <scope>NUCLEOTIDE SEQUENCE [LARGE SCALE GENOMIC DNA]</scope>
    <source>
        <strain evidence="9">DV1</strain>
        <tissue evidence="9">Whole organism</tissue>
    </source>
</reference>
<dbReference type="Pfam" id="PF00067">
    <property type="entry name" value="p450"/>
    <property type="match status" value="1"/>
</dbReference>
<keyword evidence="7 8" id="KW-0349">Heme</keyword>
<dbReference type="PROSITE" id="PS00086">
    <property type="entry name" value="CYTOCHROME_P450"/>
    <property type="match status" value="1"/>
</dbReference>
<proteinExistence type="inferred from homology"/>
<keyword evidence="10" id="KW-1185">Reference proteome</keyword>
<dbReference type="InterPro" id="IPR050182">
    <property type="entry name" value="Cytochrome_P450_fam2"/>
</dbReference>
<dbReference type="PRINTS" id="PR00385">
    <property type="entry name" value="P450"/>
</dbReference>
<evidence type="ECO:0008006" key="11">
    <source>
        <dbReference type="Google" id="ProtNLM"/>
    </source>
</evidence>
<dbReference type="PANTHER" id="PTHR24300:SF403">
    <property type="entry name" value="CYTOCHROME P450 306A1"/>
    <property type="match status" value="1"/>
</dbReference>
<organism evidence="9 10">
    <name type="scientific">Macrostomum lignano</name>
    <dbReference type="NCBI Taxonomy" id="282301"/>
    <lineage>
        <taxon>Eukaryota</taxon>
        <taxon>Metazoa</taxon>
        <taxon>Spiralia</taxon>
        <taxon>Lophotrochozoa</taxon>
        <taxon>Platyhelminthes</taxon>
        <taxon>Rhabditophora</taxon>
        <taxon>Macrostomorpha</taxon>
        <taxon>Macrostomida</taxon>
        <taxon>Macrostomidae</taxon>
        <taxon>Macrostomum</taxon>
    </lineage>
</organism>
<dbReference type="GO" id="GO:0006805">
    <property type="term" value="P:xenobiotic metabolic process"/>
    <property type="evidence" value="ECO:0007669"/>
    <property type="project" value="TreeGrafter"/>
</dbReference>
<evidence type="ECO:0000313" key="10">
    <source>
        <dbReference type="Proteomes" id="UP000215902"/>
    </source>
</evidence>
<dbReference type="GO" id="GO:0006082">
    <property type="term" value="P:organic acid metabolic process"/>
    <property type="evidence" value="ECO:0007669"/>
    <property type="project" value="TreeGrafter"/>
</dbReference>
<dbReference type="EMBL" id="NIVC01002313">
    <property type="protein sequence ID" value="PAA58969.1"/>
    <property type="molecule type" value="Genomic_DNA"/>
</dbReference>
<dbReference type="AlphaFoldDB" id="A0A267EDR6"/>
<feature type="non-terminal residue" evidence="9">
    <location>
        <position position="1"/>
    </location>
</feature>
<evidence type="ECO:0000256" key="7">
    <source>
        <dbReference type="PIRSR" id="PIRSR602401-1"/>
    </source>
</evidence>
<gene>
    <name evidence="9" type="ORF">BOX15_Mlig025729g1</name>
</gene>
<dbReference type="OrthoDB" id="3934656at2759"/>
<evidence type="ECO:0000256" key="2">
    <source>
        <dbReference type="ARBA" id="ARBA00010617"/>
    </source>
</evidence>
<dbReference type="Proteomes" id="UP000215902">
    <property type="component" value="Unassembled WGS sequence"/>
</dbReference>
<evidence type="ECO:0000313" key="9">
    <source>
        <dbReference type="EMBL" id="PAA58969.1"/>
    </source>
</evidence>
<keyword evidence="4 8" id="KW-0560">Oxidoreductase</keyword>
<evidence type="ECO:0000256" key="5">
    <source>
        <dbReference type="ARBA" id="ARBA00023004"/>
    </source>
</evidence>
<dbReference type="InterPro" id="IPR001128">
    <property type="entry name" value="Cyt_P450"/>
</dbReference>
<dbReference type="InterPro" id="IPR002401">
    <property type="entry name" value="Cyt_P450_E_grp-I"/>
</dbReference>
<comment type="similarity">
    <text evidence="2 8">Belongs to the cytochrome P450 family.</text>
</comment>
<keyword evidence="3 7" id="KW-0479">Metal-binding</keyword>
<accession>A0A267EDR6</accession>
<name>A0A267EDR6_9PLAT</name>
<dbReference type="GO" id="GO:0020037">
    <property type="term" value="F:heme binding"/>
    <property type="evidence" value="ECO:0007669"/>
    <property type="project" value="InterPro"/>
</dbReference>
<dbReference type="FunFam" id="1.10.630.10:FF:000036">
    <property type="entry name" value="CYtochrome P450 family"/>
    <property type="match status" value="1"/>
</dbReference>
<dbReference type="GO" id="GO:0005506">
    <property type="term" value="F:iron ion binding"/>
    <property type="evidence" value="ECO:0007669"/>
    <property type="project" value="InterPro"/>
</dbReference>
<evidence type="ECO:0000256" key="8">
    <source>
        <dbReference type="RuleBase" id="RU000461"/>
    </source>
</evidence>
<dbReference type="GO" id="GO:0005737">
    <property type="term" value="C:cytoplasm"/>
    <property type="evidence" value="ECO:0007669"/>
    <property type="project" value="TreeGrafter"/>
</dbReference>
<dbReference type="STRING" id="282301.A0A267EDR6"/>
<dbReference type="Gene3D" id="1.10.630.10">
    <property type="entry name" value="Cytochrome P450"/>
    <property type="match status" value="1"/>
</dbReference>
<dbReference type="GO" id="GO:0008395">
    <property type="term" value="F:steroid hydroxylase activity"/>
    <property type="evidence" value="ECO:0007669"/>
    <property type="project" value="TreeGrafter"/>
</dbReference>
<comment type="cofactor">
    <cofactor evidence="1 7">
        <name>heme</name>
        <dbReference type="ChEBI" id="CHEBI:30413"/>
    </cofactor>
</comment>
<dbReference type="InterPro" id="IPR036396">
    <property type="entry name" value="Cyt_P450_sf"/>
</dbReference>
<evidence type="ECO:0000256" key="4">
    <source>
        <dbReference type="ARBA" id="ARBA00023002"/>
    </source>
</evidence>
<dbReference type="PANTHER" id="PTHR24300">
    <property type="entry name" value="CYTOCHROME P450 508A4-RELATED"/>
    <property type="match status" value="1"/>
</dbReference>
<sequence>NKSNTISMNEFLQNQLTSRNALIGAGALAAAYTLRSLYRSSQLPPGPLGLPLLGRLPWLDTDHFNESEEAMRQKYGPIYSFRAGQRLMIVVSSYEMLKEMLKDDMFSGRLWPPQAAELSNGCGIIFSEGKTWSEQRRVGLRMLREFGFGKNESLALINEEVAAILASIESCNSEVDSSRLLSDLANCVIAMLVFGKRYANENPNYESFLINAKKLLNDSLASSLTLLFPTFAPLLKRLSITQQASTATLAMHQFFEEEIKKKEAELTDPNAEPLCICDAYIQERRRYEAKGDFYTHRPFHLVRICMEMFIAGTDTTSKSMEWLLAHMCLYPQVQAKVQQELDEVVGRERRPQINDRPQLHYMQAVIDESLRYASLAFNSLTHRAMKHTTFRGYRIPADAIIVPFVYGAHRDASIWEKPDQFYPEHFLDCEGEYSPSKYLIPFSIGRRICPGESLARLEIYMAFAAIMQKYSVTLAASCKDKAADIERGMTTTPRQPGWHKLDFVQR</sequence>